<proteinExistence type="predicted"/>
<dbReference type="AlphaFoldDB" id="A0A1N5TZM7"/>
<dbReference type="Proteomes" id="UP000185124">
    <property type="component" value="Unassembled WGS sequence"/>
</dbReference>
<dbReference type="STRING" id="709881.SAMN04489832_0448"/>
<reference evidence="2" key="1">
    <citation type="submission" date="2016-12" db="EMBL/GenBank/DDBJ databases">
        <authorList>
            <person name="Varghese N."/>
            <person name="Submissions S."/>
        </authorList>
    </citation>
    <scope>NUCLEOTIDE SEQUENCE [LARGE SCALE GENOMIC DNA]</scope>
    <source>
        <strain evidence="2">DSM 45599</strain>
    </source>
</reference>
<protein>
    <submittedName>
        <fullName evidence="1">Uncharacterized protein</fullName>
    </submittedName>
</protein>
<keyword evidence="2" id="KW-1185">Reference proteome</keyword>
<accession>A0A1N5TZM7</accession>
<sequence>MINWSGHWHGFGPWVGARDEFNKEYLRRPGANLTDAHIREHLSREMAPGAFRQWLLTQGGANDYTRTFLANDMTPVQLGHSLLKLTKVSADRTWTDIDDALSWLAKTWIDNPPGGDVLPLEKTIEYKREALLLGSDVCTGYYTPGFSYVDFTIICCPNRFFPNIPCPLPPPKP</sequence>
<evidence type="ECO:0000313" key="1">
    <source>
        <dbReference type="EMBL" id="SIM53209.1"/>
    </source>
</evidence>
<evidence type="ECO:0000313" key="2">
    <source>
        <dbReference type="Proteomes" id="UP000185124"/>
    </source>
</evidence>
<gene>
    <name evidence="1" type="ORF">SAMN04489832_0448</name>
</gene>
<organism evidence="1 2">
    <name type="scientific">Micromonospora cremea</name>
    <dbReference type="NCBI Taxonomy" id="709881"/>
    <lineage>
        <taxon>Bacteria</taxon>
        <taxon>Bacillati</taxon>
        <taxon>Actinomycetota</taxon>
        <taxon>Actinomycetes</taxon>
        <taxon>Micromonosporales</taxon>
        <taxon>Micromonosporaceae</taxon>
        <taxon>Micromonospora</taxon>
    </lineage>
</organism>
<name>A0A1N5TZM7_9ACTN</name>
<dbReference type="EMBL" id="FSQT01000001">
    <property type="protein sequence ID" value="SIM53209.1"/>
    <property type="molecule type" value="Genomic_DNA"/>
</dbReference>